<evidence type="ECO:0000313" key="2">
    <source>
        <dbReference type="EMBL" id="KAG9985510.1"/>
    </source>
</evidence>
<keyword evidence="1" id="KW-0732">Signal</keyword>
<organism evidence="2 3">
    <name type="scientific">Aureobasidium melanogenum</name>
    <name type="common">Aureobasidium pullulans var. melanogenum</name>
    <dbReference type="NCBI Taxonomy" id="46634"/>
    <lineage>
        <taxon>Eukaryota</taxon>
        <taxon>Fungi</taxon>
        <taxon>Dikarya</taxon>
        <taxon>Ascomycota</taxon>
        <taxon>Pezizomycotina</taxon>
        <taxon>Dothideomycetes</taxon>
        <taxon>Dothideomycetidae</taxon>
        <taxon>Dothideales</taxon>
        <taxon>Saccotheciaceae</taxon>
        <taxon>Aureobasidium</taxon>
    </lineage>
</organism>
<protein>
    <submittedName>
        <fullName evidence="2">Uncharacterized protein</fullName>
    </submittedName>
</protein>
<reference evidence="2" key="2">
    <citation type="submission" date="2021-08" db="EMBL/GenBank/DDBJ databases">
        <authorList>
            <person name="Gostincar C."/>
            <person name="Sun X."/>
            <person name="Song Z."/>
            <person name="Gunde-Cimerman N."/>
        </authorList>
    </citation>
    <scope>NUCLEOTIDE SEQUENCE</scope>
    <source>
        <strain evidence="2">EXF-9298</strain>
    </source>
</reference>
<proteinExistence type="predicted"/>
<feature type="signal peptide" evidence="1">
    <location>
        <begin position="1"/>
        <end position="20"/>
    </location>
</feature>
<reference evidence="2" key="1">
    <citation type="journal article" date="2021" name="J Fungi (Basel)">
        <title>Virulence traits and population genomics of the black yeast Aureobasidium melanogenum.</title>
        <authorList>
            <person name="Cernosa A."/>
            <person name="Sun X."/>
            <person name="Gostincar C."/>
            <person name="Fang C."/>
            <person name="Gunde-Cimerman N."/>
            <person name="Song Z."/>
        </authorList>
    </citation>
    <scope>NUCLEOTIDE SEQUENCE</scope>
    <source>
        <strain evidence="2">EXF-9298</strain>
    </source>
</reference>
<evidence type="ECO:0000256" key="1">
    <source>
        <dbReference type="SAM" id="SignalP"/>
    </source>
</evidence>
<accession>A0A9P8FY56</accession>
<feature type="chain" id="PRO_5040129329" evidence="1">
    <location>
        <begin position="21"/>
        <end position="391"/>
    </location>
</feature>
<name>A0A9P8FY56_AURME</name>
<gene>
    <name evidence="2" type="ORF">KCU98_g4664</name>
</gene>
<sequence length="391" mass="42866">MPSLPMLSAFLAVCWPIVIAAPANRADSCADTASAIPAGVDPTPFCRSYISIATRPTYIFVNDPTFTSTITTTTSTVFETVATSTLTFCDARPTNVKREETSLSPEQKTSEACSCLSIPPETVTHTMTDIFHTTITPTVTSSVTAYETHVGASKVEVKPSYLVSPTPVSWSQPEYLDEPLDFSDPIQHEWPIRFRNVSTLDKNFENKTYILSASVNGGLSIVAPGGGYLTPSPSPHLPSPLYDSGNIFAVLWGPHSVNATIRDPASNQTQGIQYATQGTAPQRTLTIEWILGSSVETSSNVWQQDNSQHYRFWVTFFEDQPQRFRYTYWDVSHGAKDRWVVGAENEKDEAVQFAGGDEFNVQGHGITPGLVLEYGYSTNSFVASTIWDGLC</sequence>
<dbReference type="Proteomes" id="UP000729357">
    <property type="component" value="Unassembled WGS sequence"/>
</dbReference>
<feature type="non-terminal residue" evidence="2">
    <location>
        <position position="1"/>
    </location>
</feature>
<comment type="caution">
    <text evidence="2">The sequence shown here is derived from an EMBL/GenBank/DDBJ whole genome shotgun (WGS) entry which is preliminary data.</text>
</comment>
<dbReference type="AlphaFoldDB" id="A0A9P8FY56"/>
<dbReference type="EMBL" id="JAHFXS010000385">
    <property type="protein sequence ID" value="KAG9985510.1"/>
    <property type="molecule type" value="Genomic_DNA"/>
</dbReference>
<evidence type="ECO:0000313" key="3">
    <source>
        <dbReference type="Proteomes" id="UP000729357"/>
    </source>
</evidence>
<keyword evidence="3" id="KW-1185">Reference proteome</keyword>